<protein>
    <submittedName>
        <fullName evidence="2">Uncharacterized protein</fullName>
    </submittedName>
</protein>
<sequence length="180" mass="18486">MHHVCRRRAARSQRAQRTAGPAQAGRFLSQGLKLGRTCHRKLLVYARPCGFALGAGPWHRGSGASAAADYRPPARSGGATGPAPRPSPPPSPPGAGSHHRAHPGADRAATRSPAPGLPTPATRCYPPPACRNSLCCCQCGPLAGVRGASLPFVRCAACSPAPRAVRRAPQAGPGWPPVGP</sequence>
<dbReference type="AlphaFoldDB" id="B9TBA7"/>
<reference evidence="3" key="1">
    <citation type="journal article" date="2010" name="Nat. Biotechnol.">
        <title>Draft genome sequence of the oilseed species Ricinus communis.</title>
        <authorList>
            <person name="Chan A.P."/>
            <person name="Crabtree J."/>
            <person name="Zhao Q."/>
            <person name="Lorenzi H."/>
            <person name="Orvis J."/>
            <person name="Puiu D."/>
            <person name="Melake-Berhan A."/>
            <person name="Jones K.M."/>
            <person name="Redman J."/>
            <person name="Chen G."/>
            <person name="Cahoon E.B."/>
            <person name="Gedil M."/>
            <person name="Stanke M."/>
            <person name="Haas B.J."/>
            <person name="Wortman J.R."/>
            <person name="Fraser-Liggett C.M."/>
            <person name="Ravel J."/>
            <person name="Rabinowicz P.D."/>
        </authorList>
    </citation>
    <scope>NUCLEOTIDE SEQUENCE [LARGE SCALE GENOMIC DNA]</scope>
    <source>
        <strain evidence="3">cv. Hale</strain>
    </source>
</reference>
<name>B9TBA7_RICCO</name>
<dbReference type="Proteomes" id="UP000008311">
    <property type="component" value="Unassembled WGS sequence"/>
</dbReference>
<feature type="compositionally biased region" description="Basic residues" evidence="1">
    <location>
        <begin position="1"/>
        <end position="11"/>
    </location>
</feature>
<dbReference type="InParanoid" id="B9TBA7"/>
<evidence type="ECO:0000313" key="2">
    <source>
        <dbReference type="EMBL" id="EEF26856.1"/>
    </source>
</evidence>
<evidence type="ECO:0000313" key="3">
    <source>
        <dbReference type="Proteomes" id="UP000008311"/>
    </source>
</evidence>
<proteinExistence type="predicted"/>
<dbReference type="EMBL" id="EQ976356">
    <property type="protein sequence ID" value="EEF26856.1"/>
    <property type="molecule type" value="Genomic_DNA"/>
</dbReference>
<feature type="region of interest" description="Disordered" evidence="1">
    <location>
        <begin position="62"/>
        <end position="118"/>
    </location>
</feature>
<feature type="compositionally biased region" description="Pro residues" evidence="1">
    <location>
        <begin position="83"/>
        <end position="93"/>
    </location>
</feature>
<gene>
    <name evidence="2" type="ORF">RCOM_0240740</name>
</gene>
<organism evidence="2 3">
    <name type="scientific">Ricinus communis</name>
    <name type="common">Castor bean</name>
    <dbReference type="NCBI Taxonomy" id="3988"/>
    <lineage>
        <taxon>Eukaryota</taxon>
        <taxon>Viridiplantae</taxon>
        <taxon>Streptophyta</taxon>
        <taxon>Embryophyta</taxon>
        <taxon>Tracheophyta</taxon>
        <taxon>Spermatophyta</taxon>
        <taxon>Magnoliopsida</taxon>
        <taxon>eudicotyledons</taxon>
        <taxon>Gunneridae</taxon>
        <taxon>Pentapetalae</taxon>
        <taxon>rosids</taxon>
        <taxon>fabids</taxon>
        <taxon>Malpighiales</taxon>
        <taxon>Euphorbiaceae</taxon>
        <taxon>Acalyphoideae</taxon>
        <taxon>Acalypheae</taxon>
        <taxon>Ricinus</taxon>
    </lineage>
</organism>
<keyword evidence="3" id="KW-1185">Reference proteome</keyword>
<accession>B9TBA7</accession>
<feature type="region of interest" description="Disordered" evidence="1">
    <location>
        <begin position="1"/>
        <end position="23"/>
    </location>
</feature>
<evidence type="ECO:0000256" key="1">
    <source>
        <dbReference type="SAM" id="MobiDB-lite"/>
    </source>
</evidence>